<dbReference type="SUPFAM" id="SSF140931">
    <property type="entry name" value="Fic-like"/>
    <property type="match status" value="1"/>
</dbReference>
<evidence type="ECO:0000313" key="2">
    <source>
        <dbReference type="EMBL" id="KFC76682.1"/>
    </source>
</evidence>
<gene>
    <name evidence="2" type="primary">doc</name>
    <name evidence="2" type="ORF">GBAG_4317</name>
</gene>
<comment type="caution">
    <text evidence="2">The sequence shown here is derived from an EMBL/GenBank/DDBJ whole genome shotgun (WGS) entry which is preliminary data.</text>
</comment>
<proteinExistence type="predicted"/>
<dbReference type="eggNOG" id="COG3654">
    <property type="taxonomic scope" value="Bacteria"/>
</dbReference>
<reference evidence="2 3" key="1">
    <citation type="submission" date="2014-05" db="EMBL/GenBank/DDBJ databases">
        <title>ATOL: Assembling a taxonomically balanced genome-scale reconstruction of the evolutionary history of the Enterobacteriaceae.</title>
        <authorList>
            <person name="Plunkett G.III."/>
            <person name="Neeno-Eckwall E.C."/>
            <person name="Glasner J.D."/>
            <person name="Perna N.T."/>
        </authorList>
    </citation>
    <scope>NUCLEOTIDE SEQUENCE [LARGE SCALE GENOMIC DNA]</scope>
    <source>
        <strain evidence="2 3">ATCC 33320</strain>
    </source>
</reference>
<sequence length="88" mass="9948">MITRILNRHIYEGEKDVYILASAYLLAIARGHCFNDGNKRTAFASAIMFLRRNGILIMYSTEHEELTVEAAKGSLDVWQIAEVLKSGM</sequence>
<dbReference type="InterPro" id="IPR036597">
    <property type="entry name" value="Fido-like_dom_sf"/>
</dbReference>
<dbReference type="NCBIfam" id="TIGR01550">
    <property type="entry name" value="DOC_P1"/>
    <property type="match status" value="1"/>
</dbReference>
<accession>A0A085FYY7</accession>
<dbReference type="EMBL" id="JMPI01000076">
    <property type="protein sequence ID" value="KFC76682.1"/>
    <property type="molecule type" value="Genomic_DNA"/>
</dbReference>
<feature type="domain" description="Fido" evidence="1">
    <location>
        <begin position="1"/>
        <end position="86"/>
    </location>
</feature>
<dbReference type="Gene3D" id="1.20.120.1870">
    <property type="entry name" value="Fic/DOC protein, Fido domain"/>
    <property type="match status" value="1"/>
</dbReference>
<dbReference type="PANTHER" id="PTHR39426">
    <property type="entry name" value="HOMOLOGY TO DEATH-ON-CURING PROTEIN OF PHAGE P1"/>
    <property type="match status" value="1"/>
</dbReference>
<evidence type="ECO:0000259" key="1">
    <source>
        <dbReference type="PROSITE" id="PS51459"/>
    </source>
</evidence>
<dbReference type="PANTHER" id="PTHR39426:SF1">
    <property type="entry name" value="HOMOLOGY TO DEATH-ON-CURING PROTEIN OF PHAGE P1"/>
    <property type="match status" value="1"/>
</dbReference>
<organism evidence="2 3">
    <name type="scientific">Buttiauxella agrestis ATCC 33320</name>
    <dbReference type="NCBI Taxonomy" id="1006004"/>
    <lineage>
        <taxon>Bacteria</taxon>
        <taxon>Pseudomonadati</taxon>
        <taxon>Pseudomonadota</taxon>
        <taxon>Gammaproteobacteria</taxon>
        <taxon>Enterobacterales</taxon>
        <taxon>Enterobacteriaceae</taxon>
        <taxon>Buttiauxella</taxon>
    </lineage>
</organism>
<dbReference type="GO" id="GO:0016301">
    <property type="term" value="F:kinase activity"/>
    <property type="evidence" value="ECO:0007669"/>
    <property type="project" value="InterPro"/>
</dbReference>
<dbReference type="InterPro" id="IPR053737">
    <property type="entry name" value="Type_II_TA_Toxin"/>
</dbReference>
<dbReference type="InterPro" id="IPR003812">
    <property type="entry name" value="Fido"/>
</dbReference>
<dbReference type="Proteomes" id="UP000028653">
    <property type="component" value="Unassembled WGS sequence"/>
</dbReference>
<dbReference type="Pfam" id="PF02661">
    <property type="entry name" value="Fic"/>
    <property type="match status" value="1"/>
</dbReference>
<evidence type="ECO:0000313" key="3">
    <source>
        <dbReference type="Proteomes" id="UP000028653"/>
    </source>
</evidence>
<dbReference type="InterPro" id="IPR006440">
    <property type="entry name" value="Doc"/>
</dbReference>
<dbReference type="PROSITE" id="PS51459">
    <property type="entry name" value="FIDO"/>
    <property type="match status" value="1"/>
</dbReference>
<keyword evidence="3" id="KW-1185">Reference proteome</keyword>
<name>A0A085FYY7_9ENTR</name>
<protein>
    <submittedName>
        <fullName evidence="2">Death-on-curing (DOC) family protein</fullName>
    </submittedName>
</protein>
<dbReference type="AlphaFoldDB" id="A0A085FYY7"/>